<gene>
    <name evidence="1" type="ordered locus">Mesop_1500</name>
</gene>
<dbReference type="EMBL" id="CP002279">
    <property type="protein sequence ID" value="AEH85982.1"/>
    <property type="molecule type" value="Genomic_DNA"/>
</dbReference>
<accession>F7Y0R3</accession>
<sequence>MYFQKKGSAGRRRCLLLVHPEASRDSTPLRPAGHLPRKEGDWQFMRPASLESYWRLAKAQPSLISPLAGEMSGRTEGGVKELDGGIVAGTALARL</sequence>
<dbReference type="HOGENOM" id="CLU_2369563_0_0_5"/>
<evidence type="ECO:0000313" key="2">
    <source>
        <dbReference type="Proteomes" id="UP000001623"/>
    </source>
</evidence>
<dbReference type="STRING" id="536019.Mesop_1500"/>
<evidence type="ECO:0008006" key="3">
    <source>
        <dbReference type="Google" id="ProtNLM"/>
    </source>
</evidence>
<protein>
    <recommendedName>
        <fullName evidence="3">Lytic murein transglycosylase</fullName>
    </recommendedName>
</protein>
<dbReference type="AlphaFoldDB" id="F7Y0R3"/>
<dbReference type="Proteomes" id="UP000001623">
    <property type="component" value="Chromosome"/>
</dbReference>
<name>F7Y0R3_MESOW</name>
<dbReference type="KEGG" id="mop:Mesop_1500"/>
<reference evidence="1 2" key="1">
    <citation type="submission" date="2010-10" db="EMBL/GenBank/DDBJ databases">
        <title>Complete sequence of Mesorhizobium opportunistum WSM2075.</title>
        <authorList>
            <consortium name="US DOE Joint Genome Institute"/>
            <person name="Lucas S."/>
            <person name="Copeland A."/>
            <person name="Lapidus A."/>
            <person name="Cheng J.-F."/>
            <person name="Bruce D."/>
            <person name="Goodwin L."/>
            <person name="Pitluck S."/>
            <person name="Chertkov O."/>
            <person name="Misra M."/>
            <person name="Detter J.C."/>
            <person name="Han C."/>
            <person name="Tapia R."/>
            <person name="Land M."/>
            <person name="Hauser L."/>
            <person name="Kyrpides N."/>
            <person name="Ovchinnikova G."/>
            <person name="Mavrommatis K.M."/>
            <person name="Tiwari R.P."/>
            <person name="Howieson J.G."/>
            <person name="O'Hara G.W."/>
            <person name="Nandasena K.G."/>
            <person name="Woyke T."/>
        </authorList>
    </citation>
    <scope>NUCLEOTIDE SEQUENCE [LARGE SCALE GENOMIC DNA]</scope>
    <source>
        <strain evidence="2">LMG 24607 / HAMBI 3007 / WSM2075</strain>
    </source>
</reference>
<proteinExistence type="predicted"/>
<organism evidence="1 2">
    <name type="scientific">Mesorhizobium opportunistum (strain LMG 24607 / HAMBI 3007 / WSM2075)</name>
    <dbReference type="NCBI Taxonomy" id="536019"/>
    <lineage>
        <taxon>Bacteria</taxon>
        <taxon>Pseudomonadati</taxon>
        <taxon>Pseudomonadota</taxon>
        <taxon>Alphaproteobacteria</taxon>
        <taxon>Hyphomicrobiales</taxon>
        <taxon>Phyllobacteriaceae</taxon>
        <taxon>Mesorhizobium</taxon>
    </lineage>
</organism>
<evidence type="ECO:0000313" key="1">
    <source>
        <dbReference type="EMBL" id="AEH85982.1"/>
    </source>
</evidence>